<evidence type="ECO:0000256" key="6">
    <source>
        <dbReference type="ARBA" id="ARBA00022989"/>
    </source>
</evidence>
<dbReference type="AlphaFoldDB" id="A0A1U7AFT3"/>
<dbReference type="PANTHER" id="PTHR11058:SF9">
    <property type="entry name" value="NADH-UBIQUINONE OXIDOREDUCTASE CHAIN 3"/>
    <property type="match status" value="1"/>
</dbReference>
<dbReference type="GO" id="GO:0008137">
    <property type="term" value="F:NADH dehydrogenase (ubiquinone) activity"/>
    <property type="evidence" value="ECO:0007669"/>
    <property type="project" value="UniProtKB-UniRule"/>
</dbReference>
<comment type="subcellular location">
    <subcellularLocation>
        <location evidence="1">Membrane</location>
    </subcellularLocation>
    <subcellularLocation>
        <location evidence="9">Mitochondrion membrane</location>
        <topology evidence="9">Multi-pass membrane protein</topology>
    </subcellularLocation>
</comment>
<dbReference type="GO" id="GO:0031966">
    <property type="term" value="C:mitochondrial membrane"/>
    <property type="evidence" value="ECO:0007669"/>
    <property type="project" value="UniProtKB-SubCell"/>
</dbReference>
<dbReference type="InterPro" id="IPR038430">
    <property type="entry name" value="NDAH_ubi_oxred_su3_sf"/>
</dbReference>
<comment type="function">
    <text evidence="9">Core subunit of the mitochondrial membrane respiratory chain NADH dehydrogenase (Complex I) which catalyzes electron transfer from NADH through the respiratory chain, using ubiquinone as an electron acceptor. Essential for the catalytic activity of complex I.</text>
</comment>
<keyword evidence="7 9" id="KW-0472">Membrane</keyword>
<dbReference type="GO" id="GO:0030964">
    <property type="term" value="C:NADH dehydrogenase complex"/>
    <property type="evidence" value="ECO:0007669"/>
    <property type="project" value="TreeGrafter"/>
</dbReference>
<keyword evidence="9 10" id="KW-0496">Mitochondrion</keyword>
<keyword evidence="9" id="KW-1278">Translocase</keyword>
<evidence type="ECO:0000256" key="3">
    <source>
        <dbReference type="ARBA" id="ARBA00021007"/>
    </source>
</evidence>
<evidence type="ECO:0000256" key="7">
    <source>
        <dbReference type="ARBA" id="ARBA00023136"/>
    </source>
</evidence>
<sequence length="111" mass="12727">MFYLFMVFSFVVVLLALLHFLLFLLSFSKSSANKLSSFESGFTSVGMSQKSFSLQFFLLMVVFIIFDIEVVLLLGFVVKDFWSSVGMLMVVVFVLGGLFLEWKTGKLIWMF</sequence>
<keyword evidence="9" id="KW-0830">Ubiquinone</keyword>
<feature type="transmembrane region" description="Helical" evidence="9">
    <location>
        <begin position="56"/>
        <end position="78"/>
    </location>
</feature>
<keyword evidence="9" id="KW-0679">Respiratory chain</keyword>
<keyword evidence="9" id="KW-0249">Electron transport</keyword>
<evidence type="ECO:0000256" key="8">
    <source>
        <dbReference type="ARBA" id="ARBA00049551"/>
    </source>
</evidence>
<feature type="transmembrane region" description="Helical" evidence="9">
    <location>
        <begin position="85"/>
        <end position="102"/>
    </location>
</feature>
<keyword evidence="4 9" id="KW-0813">Transport</keyword>
<accession>A0A1U7AFT3</accession>
<dbReference type="PANTHER" id="PTHR11058">
    <property type="entry name" value="NADH-UBIQUINONE OXIDOREDUCTASE CHAIN 3"/>
    <property type="match status" value="1"/>
</dbReference>
<dbReference type="EMBL" id="KX017524">
    <property type="protein sequence ID" value="AOW68762.1"/>
    <property type="molecule type" value="Genomic_DNA"/>
</dbReference>
<name>A0A1U7AFT3_9BILA</name>
<gene>
    <name evidence="10" type="primary">NAD3</name>
</gene>
<comment type="catalytic activity">
    <reaction evidence="8 9">
        <text>a ubiquinone + NADH + 5 H(+)(in) = a ubiquinol + NAD(+) + 4 H(+)(out)</text>
        <dbReference type="Rhea" id="RHEA:29091"/>
        <dbReference type="Rhea" id="RHEA-COMP:9565"/>
        <dbReference type="Rhea" id="RHEA-COMP:9566"/>
        <dbReference type="ChEBI" id="CHEBI:15378"/>
        <dbReference type="ChEBI" id="CHEBI:16389"/>
        <dbReference type="ChEBI" id="CHEBI:17976"/>
        <dbReference type="ChEBI" id="CHEBI:57540"/>
        <dbReference type="ChEBI" id="CHEBI:57945"/>
        <dbReference type="EC" id="7.1.1.2"/>
    </reaction>
</comment>
<comment type="similarity">
    <text evidence="2 9">Belongs to the complex I subunit 3 family.</text>
</comment>
<proteinExistence type="inferred from homology"/>
<dbReference type="InterPro" id="IPR000440">
    <property type="entry name" value="NADH_UbQ/plastoQ_OxRdtase_su3"/>
</dbReference>
<evidence type="ECO:0000256" key="1">
    <source>
        <dbReference type="ARBA" id="ARBA00004370"/>
    </source>
</evidence>
<evidence type="ECO:0000256" key="9">
    <source>
        <dbReference type="RuleBase" id="RU003640"/>
    </source>
</evidence>
<dbReference type="EC" id="7.1.1.2" evidence="9"/>
<organism evidence="10">
    <name type="scientific">Plectus aquatilis</name>
    <dbReference type="NCBI Taxonomy" id="70222"/>
    <lineage>
        <taxon>Eukaryota</taxon>
        <taxon>Metazoa</taxon>
        <taxon>Ecdysozoa</taxon>
        <taxon>Nematoda</taxon>
        <taxon>Chromadorea</taxon>
        <taxon>Plectida</taxon>
        <taxon>Plectina</taxon>
        <taxon>Plectoidea</taxon>
        <taxon>Plectidae</taxon>
        <taxon>Plectus</taxon>
    </lineage>
</organism>
<evidence type="ECO:0000313" key="10">
    <source>
        <dbReference type="EMBL" id="AOW68762.1"/>
    </source>
</evidence>
<keyword evidence="6 9" id="KW-1133">Transmembrane helix</keyword>
<keyword evidence="9" id="KW-0520">NAD</keyword>
<dbReference type="Pfam" id="PF00507">
    <property type="entry name" value="Oxidored_q4"/>
    <property type="match status" value="1"/>
</dbReference>
<dbReference type="Gene3D" id="1.20.58.1610">
    <property type="entry name" value="NADH:ubiquinone/plastoquinone oxidoreductase, chain 3"/>
    <property type="match status" value="1"/>
</dbReference>
<evidence type="ECO:0000256" key="2">
    <source>
        <dbReference type="ARBA" id="ARBA00008472"/>
    </source>
</evidence>
<reference evidence="10" key="1">
    <citation type="journal article" date="2017" name="Mol. Phylogenet. Evol.">
        <title>Phylogenetic analysis of two Plectus mitochondrial genomes (Nematoda: Plectida) supports a sister group relationship between Plectida and Rhabditida within Chromadorea.</title>
        <authorList>
            <person name="Kim J."/>
            <person name="Kern E."/>
            <person name="Kim T."/>
            <person name="Sim M."/>
            <person name="Kim J."/>
            <person name="Kim Y."/>
            <person name="Park C."/>
            <person name="Nadler S.A."/>
            <person name="Park J.K."/>
        </authorList>
    </citation>
    <scope>NUCLEOTIDE SEQUENCE</scope>
</reference>
<evidence type="ECO:0000256" key="5">
    <source>
        <dbReference type="ARBA" id="ARBA00022692"/>
    </source>
</evidence>
<geneLocation type="mitochondrion" evidence="10"/>
<keyword evidence="5 9" id="KW-0812">Transmembrane</keyword>
<protein>
    <recommendedName>
        <fullName evidence="3 9">NADH-ubiquinone oxidoreductase chain 3</fullName>
        <ecNumber evidence="9">7.1.1.2</ecNumber>
    </recommendedName>
</protein>
<evidence type="ECO:0000256" key="4">
    <source>
        <dbReference type="ARBA" id="ARBA00022448"/>
    </source>
</evidence>